<evidence type="ECO:0008006" key="3">
    <source>
        <dbReference type="Google" id="ProtNLM"/>
    </source>
</evidence>
<keyword evidence="2" id="KW-1185">Reference proteome</keyword>
<comment type="caution">
    <text evidence="1">The sequence shown here is derived from an EMBL/GenBank/DDBJ whole genome shotgun (WGS) entry which is preliminary data.</text>
</comment>
<organism evidence="1 2">
    <name type="scientific">Sphingobacterium paucimobilis HER1398</name>
    <dbReference type="NCBI Taxonomy" id="1346330"/>
    <lineage>
        <taxon>Bacteria</taxon>
        <taxon>Pseudomonadati</taxon>
        <taxon>Bacteroidota</taxon>
        <taxon>Sphingobacteriia</taxon>
        <taxon>Sphingobacteriales</taxon>
        <taxon>Sphingobacteriaceae</taxon>
        <taxon>Sphingobacterium</taxon>
    </lineage>
</organism>
<name>U2HFC2_9SPHI</name>
<reference evidence="1 2" key="1">
    <citation type="journal article" date="2013" name="Genome Announc.">
        <title>The Draft Genome Sequence of Sphingomonas paucimobilis Strain HER1398 (Proteobacteria), Host to the Giant PAU Phage, Indicates That It Is a Member of the Genus Sphingobacterium (Bacteroidetes).</title>
        <authorList>
            <person name="White R.A.III."/>
            <person name="Suttle C.A."/>
        </authorList>
    </citation>
    <scope>NUCLEOTIDE SEQUENCE [LARGE SCALE GENOMIC DNA]</scope>
    <source>
        <strain evidence="1 2">HER1398</strain>
    </source>
</reference>
<dbReference type="EMBL" id="ATDL01000005">
    <property type="protein sequence ID" value="ERJ60466.1"/>
    <property type="molecule type" value="Genomic_DNA"/>
</dbReference>
<dbReference type="AlphaFoldDB" id="U2HFC2"/>
<gene>
    <name evidence="1" type="ORF">M472_17070</name>
</gene>
<evidence type="ECO:0000313" key="2">
    <source>
        <dbReference type="Proteomes" id="UP000016584"/>
    </source>
</evidence>
<sequence length="173" mass="20154">MVFYFFVSMLQDYLHLFPNHNAKTVPTVRLSEQFLSRYPKLPREYADFVESFSLLSNKSDTTWFNSAGDFNGKEEGGFRWDEFEQQSLVAFDGDTVGQEQVRDFWNQHIPIVLSVKNGYSHFSMGVGDRNLGKIYFGEEPDYEEVEWVADSFLVFMEALKAGQLAEKYQYLFA</sequence>
<dbReference type="Proteomes" id="UP000016584">
    <property type="component" value="Unassembled WGS sequence"/>
</dbReference>
<evidence type="ECO:0000313" key="1">
    <source>
        <dbReference type="EMBL" id="ERJ60466.1"/>
    </source>
</evidence>
<accession>U2HFC2</accession>
<dbReference type="eggNOG" id="ENOG5032YGE">
    <property type="taxonomic scope" value="Bacteria"/>
</dbReference>
<dbReference type="PATRIC" id="fig|1346330.5.peg.959"/>
<protein>
    <recommendedName>
        <fullName evidence="3">Knr4/Smi1-like domain-containing protein</fullName>
    </recommendedName>
</protein>
<proteinExistence type="predicted"/>